<dbReference type="SUPFAM" id="SSF51735">
    <property type="entry name" value="NAD(P)-binding Rossmann-fold domains"/>
    <property type="match status" value="1"/>
</dbReference>
<dbReference type="CDD" id="cd05233">
    <property type="entry name" value="SDR_c"/>
    <property type="match status" value="1"/>
</dbReference>
<dbReference type="PANTHER" id="PTHR42879:SF2">
    <property type="entry name" value="3-OXOACYL-[ACYL-CARRIER-PROTEIN] REDUCTASE FABG"/>
    <property type="match status" value="1"/>
</dbReference>
<gene>
    <name evidence="3" type="ORF">SAMN02745149_01305</name>
</gene>
<dbReference type="STRING" id="261392.SAMN02745149_01305"/>
<evidence type="ECO:0000313" key="4">
    <source>
        <dbReference type="Proteomes" id="UP000190423"/>
    </source>
</evidence>
<evidence type="ECO:0000256" key="1">
    <source>
        <dbReference type="ARBA" id="ARBA00006484"/>
    </source>
</evidence>
<reference evidence="3 4" key="1">
    <citation type="submission" date="2017-02" db="EMBL/GenBank/DDBJ databases">
        <authorList>
            <person name="Peterson S.W."/>
        </authorList>
    </citation>
    <scope>NUCLEOTIDE SEQUENCE [LARGE SCALE GENOMIC DNA]</scope>
    <source>
        <strain evidence="3 4">ATCC BAA-908</strain>
    </source>
</reference>
<name>A0A1T4KTW0_TREPO</name>
<dbReference type="Proteomes" id="UP000190423">
    <property type="component" value="Unassembled WGS sequence"/>
</dbReference>
<dbReference type="Pfam" id="PF13561">
    <property type="entry name" value="adh_short_C2"/>
    <property type="match status" value="1"/>
</dbReference>
<keyword evidence="4" id="KW-1185">Reference proteome</keyword>
<dbReference type="InterPro" id="IPR036291">
    <property type="entry name" value="NAD(P)-bd_dom_sf"/>
</dbReference>
<protein>
    <submittedName>
        <fullName evidence="3">3-oxoacyl-[acyl-carrier protein] reductase</fullName>
    </submittedName>
</protein>
<dbReference type="FunFam" id="3.40.50.720:FF:000084">
    <property type="entry name" value="Short-chain dehydrogenase reductase"/>
    <property type="match status" value="1"/>
</dbReference>
<evidence type="ECO:0000259" key="2">
    <source>
        <dbReference type="SMART" id="SM00822"/>
    </source>
</evidence>
<comment type="similarity">
    <text evidence="1">Belongs to the short-chain dehydrogenases/reductases (SDR) family.</text>
</comment>
<dbReference type="GeneID" id="78316604"/>
<dbReference type="AlphaFoldDB" id="A0A1T4KTW0"/>
<dbReference type="EMBL" id="FUWG01000009">
    <property type="protein sequence ID" value="SJZ45879.1"/>
    <property type="molecule type" value="Genomic_DNA"/>
</dbReference>
<dbReference type="Gene3D" id="3.40.50.720">
    <property type="entry name" value="NAD(P)-binding Rossmann-like Domain"/>
    <property type="match status" value="1"/>
</dbReference>
<dbReference type="PANTHER" id="PTHR42879">
    <property type="entry name" value="3-OXOACYL-(ACYL-CARRIER-PROTEIN) REDUCTASE"/>
    <property type="match status" value="1"/>
</dbReference>
<dbReference type="InterPro" id="IPR002347">
    <property type="entry name" value="SDR_fam"/>
</dbReference>
<dbReference type="PRINTS" id="PR00080">
    <property type="entry name" value="SDRFAMILY"/>
</dbReference>
<organism evidence="3 4">
    <name type="scientific">Treponema porcinum</name>
    <dbReference type="NCBI Taxonomy" id="261392"/>
    <lineage>
        <taxon>Bacteria</taxon>
        <taxon>Pseudomonadati</taxon>
        <taxon>Spirochaetota</taxon>
        <taxon>Spirochaetia</taxon>
        <taxon>Spirochaetales</taxon>
        <taxon>Treponemataceae</taxon>
        <taxon>Treponema</taxon>
    </lineage>
</organism>
<dbReference type="SMART" id="SM00822">
    <property type="entry name" value="PKS_KR"/>
    <property type="match status" value="1"/>
</dbReference>
<dbReference type="InterPro" id="IPR057326">
    <property type="entry name" value="KR_dom"/>
</dbReference>
<dbReference type="InterPro" id="IPR050259">
    <property type="entry name" value="SDR"/>
</dbReference>
<feature type="domain" description="Ketoreductase" evidence="2">
    <location>
        <begin position="7"/>
        <end position="183"/>
    </location>
</feature>
<dbReference type="OrthoDB" id="9803333at2"/>
<evidence type="ECO:0000313" key="3">
    <source>
        <dbReference type="EMBL" id="SJZ45879.1"/>
    </source>
</evidence>
<dbReference type="RefSeq" id="WP_078933219.1">
    <property type="nucleotide sequence ID" value="NZ_FUWG01000009.1"/>
</dbReference>
<accession>A0A1T4KTW0</accession>
<proteinExistence type="inferred from homology"/>
<dbReference type="PRINTS" id="PR00081">
    <property type="entry name" value="GDHRDH"/>
</dbReference>
<sequence length="267" mass="28539">MNRLKDKVIIVTGSTSGIGIGIAKLCAKEAAQVVVTGRNMERGQKVVDEIAAEGGSAWFHAFDLTDRESMHALIVDVAEKFGRIDVLINNAAGMGMKDGRVDEISFEEFNAVVATDLGGTFNMIKEALPFLMKNEKGGNIINIGSMASVGGDLGTIAYACAKAGVDKLTEYVACMYGPSGIRCNCVRPGLIVTPQNEGRIPDVLKDIFLSNILGKRCGNPDDIGHLCVYLASDEAEYMNGQVLTCDGGLNSHTPTVAQFRQMAGRTW</sequence>